<dbReference type="InterPro" id="IPR020103">
    <property type="entry name" value="PsdUridine_synth_cat_dom_sf"/>
</dbReference>
<dbReference type="AlphaFoldDB" id="A0A8J6PDE1"/>
<reference evidence="3" key="1">
    <citation type="submission" date="2020-09" db="EMBL/GenBank/DDBJ databases">
        <title>Taishania pollutisoli gen. nov., sp. nov., Isolated from Tetrabromobisphenol A-Contaminated Soil.</title>
        <authorList>
            <person name="Chen Q."/>
        </authorList>
    </citation>
    <scope>NUCLEOTIDE SEQUENCE</scope>
    <source>
        <strain evidence="3">CZZ-1</strain>
    </source>
</reference>
<comment type="caution">
    <text evidence="3">The sequence shown here is derived from an EMBL/GenBank/DDBJ whole genome shotgun (WGS) entry which is preliminary data.</text>
</comment>
<organism evidence="3 4">
    <name type="scientific">Taishania pollutisoli</name>
    <dbReference type="NCBI Taxonomy" id="2766479"/>
    <lineage>
        <taxon>Bacteria</taxon>
        <taxon>Pseudomonadati</taxon>
        <taxon>Bacteroidota</taxon>
        <taxon>Flavobacteriia</taxon>
        <taxon>Flavobacteriales</taxon>
        <taxon>Crocinitomicaceae</taxon>
        <taxon>Taishania</taxon>
    </lineage>
</organism>
<dbReference type="PANTHER" id="PTHR21600">
    <property type="entry name" value="MITOCHONDRIAL RNA PSEUDOURIDINE SYNTHASE"/>
    <property type="match status" value="1"/>
</dbReference>
<feature type="domain" description="Pseudouridine synthase RsuA/RluA-like" evidence="2">
    <location>
        <begin position="365"/>
        <end position="513"/>
    </location>
</feature>
<dbReference type="GO" id="GO:0009982">
    <property type="term" value="F:pseudouridine synthase activity"/>
    <property type="evidence" value="ECO:0007669"/>
    <property type="project" value="InterPro"/>
</dbReference>
<dbReference type="Pfam" id="PF00849">
    <property type="entry name" value="PseudoU_synth_2"/>
    <property type="match status" value="1"/>
</dbReference>
<sequence>MENNPSKFIAFQQAVEGISLPAKFTFPFYYEPHPLSLIAAEELQQYIEQQTEWEHNFGLIPGQKGMVIGKMFGVLVVQNQKEELGYLAAFSGKLADANDHVHFVPPIFDMLKEGGFYREGERVLYEMSAEIDQLERSEELACLKQRVIDTDHLCKTEMQSFKQQVKEAKEQRKGLREQAELFPEEQRDQQLEELRKQSMREQFFLKDLTKQHREKRAIAQAELDRYLDRISQLKRERKQRSNEIQNQLFDQYRFLDATGKTKPVLELFQHVENGNPPSGAGECCAPKLLQYAYLHALKPIAMAEFWWGASPASEIRKHRQFYPACRGKCEPILGHMLQGLKVDPNPLKENPAEGKELTILYEDDYVVVIDKPAEFLSVPGKTISDSVLKRMEVYLPEATGPLLVHRLDMSTSGILLVAKTKEAHEYLQYQFIRRTIKKRYVARLDGELKETGGVIDLPLRVDLNDRPRQLVCYEYGKHARTEWELMEVKNGCSDVYFYPVTGRTHQLRVHAAHPGGLGMPIVGDDLYGTKADRLHLHAERLIFRHPGTKEWMTVSAPVPF</sequence>
<accession>A0A8J6PDE1</accession>
<keyword evidence="1" id="KW-0175">Coiled coil</keyword>
<dbReference type="RefSeq" id="WP_216713378.1">
    <property type="nucleotide sequence ID" value="NZ_JACVEL010000001.1"/>
</dbReference>
<dbReference type="GO" id="GO:0003723">
    <property type="term" value="F:RNA binding"/>
    <property type="evidence" value="ECO:0007669"/>
    <property type="project" value="InterPro"/>
</dbReference>
<dbReference type="EMBL" id="JACVEL010000001">
    <property type="protein sequence ID" value="MBC9811285.1"/>
    <property type="molecule type" value="Genomic_DNA"/>
</dbReference>
<dbReference type="InterPro" id="IPR006145">
    <property type="entry name" value="PsdUridine_synth_RsuA/RluA"/>
</dbReference>
<dbReference type="Proteomes" id="UP000652681">
    <property type="component" value="Unassembled WGS sequence"/>
</dbReference>
<dbReference type="GO" id="GO:0140098">
    <property type="term" value="F:catalytic activity, acting on RNA"/>
    <property type="evidence" value="ECO:0007669"/>
    <property type="project" value="UniProtKB-ARBA"/>
</dbReference>
<dbReference type="CDD" id="cd02869">
    <property type="entry name" value="PseudoU_synth_RluA_like"/>
    <property type="match status" value="1"/>
</dbReference>
<dbReference type="InterPro" id="IPR050188">
    <property type="entry name" value="RluA_PseudoU_synthase"/>
</dbReference>
<dbReference type="GO" id="GO:0000455">
    <property type="term" value="P:enzyme-directed rRNA pseudouridine synthesis"/>
    <property type="evidence" value="ECO:0007669"/>
    <property type="project" value="TreeGrafter"/>
</dbReference>
<keyword evidence="4" id="KW-1185">Reference proteome</keyword>
<dbReference type="SUPFAM" id="SSF55120">
    <property type="entry name" value="Pseudouridine synthase"/>
    <property type="match status" value="1"/>
</dbReference>
<dbReference type="PROSITE" id="PS01129">
    <property type="entry name" value="PSI_RLU"/>
    <property type="match status" value="1"/>
</dbReference>
<proteinExistence type="predicted"/>
<gene>
    <name evidence="3" type="ORF">H9Y05_02240</name>
</gene>
<protein>
    <submittedName>
        <fullName evidence="3">RNA pseudouridine synthase</fullName>
    </submittedName>
</protein>
<dbReference type="Gene3D" id="3.30.2350.10">
    <property type="entry name" value="Pseudouridine synthase"/>
    <property type="match status" value="1"/>
</dbReference>
<evidence type="ECO:0000256" key="1">
    <source>
        <dbReference type="SAM" id="Coils"/>
    </source>
</evidence>
<evidence type="ECO:0000313" key="4">
    <source>
        <dbReference type="Proteomes" id="UP000652681"/>
    </source>
</evidence>
<dbReference type="InterPro" id="IPR006224">
    <property type="entry name" value="PsdUridine_synth_RluA-like_CS"/>
</dbReference>
<name>A0A8J6PDE1_9FLAO</name>
<evidence type="ECO:0000313" key="3">
    <source>
        <dbReference type="EMBL" id="MBC9811285.1"/>
    </source>
</evidence>
<feature type="coiled-coil region" evidence="1">
    <location>
        <begin position="216"/>
        <end position="243"/>
    </location>
</feature>
<dbReference type="PANTHER" id="PTHR21600:SF89">
    <property type="entry name" value="RIBOSOMAL LARGE SUBUNIT PSEUDOURIDINE SYNTHASE A"/>
    <property type="match status" value="1"/>
</dbReference>
<evidence type="ECO:0000259" key="2">
    <source>
        <dbReference type="Pfam" id="PF00849"/>
    </source>
</evidence>